<dbReference type="AlphaFoldDB" id="A0A061R3X6"/>
<accession>A0A061R3X6</accession>
<feature type="transmembrane region" description="Helical" evidence="1">
    <location>
        <begin position="42"/>
        <end position="64"/>
    </location>
</feature>
<feature type="transmembrane region" description="Helical" evidence="1">
    <location>
        <begin position="182"/>
        <end position="202"/>
    </location>
</feature>
<feature type="transmembrane region" description="Helical" evidence="1">
    <location>
        <begin position="84"/>
        <end position="105"/>
    </location>
</feature>
<keyword evidence="1" id="KW-0472">Membrane</keyword>
<reference evidence="2" key="1">
    <citation type="submission" date="2014-05" db="EMBL/GenBank/DDBJ databases">
        <title>The transcriptome of the halophilic microalga Tetraselmis sp. GSL018 isolated from the Great Salt Lake, Utah.</title>
        <authorList>
            <person name="Jinkerson R.E."/>
            <person name="D'Adamo S."/>
            <person name="Posewitz M.C."/>
        </authorList>
    </citation>
    <scope>NUCLEOTIDE SEQUENCE</scope>
    <source>
        <strain evidence="2">GSL018</strain>
    </source>
</reference>
<organism evidence="2">
    <name type="scientific">Tetraselmis sp. GSL018</name>
    <dbReference type="NCBI Taxonomy" id="582737"/>
    <lineage>
        <taxon>Eukaryota</taxon>
        <taxon>Viridiplantae</taxon>
        <taxon>Chlorophyta</taxon>
        <taxon>core chlorophytes</taxon>
        <taxon>Chlorodendrophyceae</taxon>
        <taxon>Chlorodendrales</taxon>
        <taxon>Chlorodendraceae</taxon>
        <taxon>Tetraselmis</taxon>
    </lineage>
</organism>
<evidence type="ECO:0000313" key="2">
    <source>
        <dbReference type="EMBL" id="JAC66653.1"/>
    </source>
</evidence>
<feature type="transmembrane region" description="Helical" evidence="1">
    <location>
        <begin position="117"/>
        <end position="136"/>
    </location>
</feature>
<evidence type="ECO:0000256" key="1">
    <source>
        <dbReference type="SAM" id="Phobius"/>
    </source>
</evidence>
<name>A0A061R3X6_9CHLO</name>
<dbReference type="PANTHER" id="PTHR33802">
    <property type="entry name" value="SI:CH211-161H7.5-RELATED"/>
    <property type="match status" value="1"/>
</dbReference>
<keyword evidence="1" id="KW-1133">Transmembrane helix</keyword>
<keyword evidence="1" id="KW-0812">Transmembrane</keyword>
<feature type="transmembrane region" description="Helical" evidence="1">
    <location>
        <begin position="261"/>
        <end position="283"/>
    </location>
</feature>
<feature type="transmembrane region" description="Helical" evidence="1">
    <location>
        <begin position="142"/>
        <end position="161"/>
    </location>
</feature>
<dbReference type="PANTHER" id="PTHR33802:SF1">
    <property type="entry name" value="XK-RELATED PROTEIN"/>
    <property type="match status" value="1"/>
</dbReference>
<sequence>MEQKNGQESNSRGRPTFAVSSTLFDEKAVAPVSTRTVWTLRILNTLASVAVFVVNGLGSSGFIAGRSQGDVSGRYPNPITPAGYAFSIWGLIYFFHAAFLVYQWLPTVNKGLVFGRVAYWNIALCAGNITWIFVFSYELLEVSAAVIWYMLVCLATIYFRIHTHKGLSALDVKNRRTWLEYFCVYVPWSLYTCWLVGASLVNTFLATRQRPEDLVYGGIGALTSAAFIVVLVLCWTRDVWFAGVNVWTLVAIGLRQETYVAIWSVSFSLAGLVGAFAVLIWGINVYDLFAKQDEDENETTAANQGNFIRSVV</sequence>
<protein>
    <submittedName>
        <fullName evidence="2">Membrane protein</fullName>
    </submittedName>
</protein>
<feature type="transmembrane region" description="Helical" evidence="1">
    <location>
        <begin position="214"/>
        <end position="234"/>
    </location>
</feature>
<dbReference type="EMBL" id="GBEZ01019972">
    <property type="protein sequence ID" value="JAC66653.1"/>
    <property type="molecule type" value="Transcribed_RNA"/>
</dbReference>
<gene>
    <name evidence="2" type="ORF">TSPGSL018_13128</name>
</gene>
<proteinExistence type="predicted"/>